<dbReference type="Proteomes" id="UP000010802">
    <property type="component" value="Chromosome"/>
</dbReference>
<organism evidence="1 2">
    <name type="scientific">Tepidanaerobacter acetatoxydans (strain DSM 21804 / JCM 16047 / Re1)</name>
    <dbReference type="NCBI Taxonomy" id="1209989"/>
    <lineage>
        <taxon>Bacteria</taxon>
        <taxon>Bacillati</taxon>
        <taxon>Bacillota</taxon>
        <taxon>Clostridia</taxon>
        <taxon>Thermosediminibacterales</taxon>
        <taxon>Tepidanaerobacteraceae</taxon>
        <taxon>Tepidanaerobacter</taxon>
    </lineage>
</organism>
<protein>
    <submittedName>
        <fullName evidence="1">Uncharacterized protein</fullName>
    </submittedName>
</protein>
<reference evidence="2" key="1">
    <citation type="journal article" date="2013" name="Genome Announc.">
        <title>First genome sequence of a syntrophic acetate-oxidizing bacterium, Tepidanaerobacter acetatoxydans strain Re1.</title>
        <authorList>
            <person name="Manzoor S."/>
            <person name="Bongcam-Rudloff E."/>
            <person name="Schnurer A."/>
            <person name="Muller B."/>
        </authorList>
    </citation>
    <scope>NUCLEOTIDE SEQUENCE [LARGE SCALE GENOMIC DNA]</scope>
    <source>
        <strain evidence="2">Re1</strain>
    </source>
</reference>
<accession>L0RWJ4</accession>
<dbReference type="eggNOG" id="ENOG503466K">
    <property type="taxonomic scope" value="Bacteria"/>
</dbReference>
<dbReference type="EMBL" id="HF563609">
    <property type="protein sequence ID" value="CCP25241.1"/>
    <property type="molecule type" value="Genomic_DNA"/>
</dbReference>
<sequence length="345" mass="38664">MKIYLPKTPDMSGSFKPQDVINAHIVQKTENGYIVNICGDEVFAHCLLDLNIGDFLKLKLVESSASQIVFKVVQYEAKGESEEVVSRPLMPFNMPQTIETNAALKLLAKLNLPIKKERLTLIMDLLRHVVNNNDSQESSLALERELSSQSQNLLFHKALSNYINSDSISFEDQVLEQLQEFVALKDETSALNKTTIHNRTKADIIKDYLALKSLNFIHNEGGNNNICFYTVPVPIYHNIYLKVSHNFSSRDNTQAHHICLSFIINTKNLGAVLIDLVYANGKITASSTFEDKKALDAAKRVLSMNKSASSLIKSIKLKVGKVSVDDFFFGEIKEQPMPTGINLMV</sequence>
<evidence type="ECO:0000313" key="1">
    <source>
        <dbReference type="EMBL" id="CCP25241.1"/>
    </source>
</evidence>
<accession>F4LVC7</accession>
<proteinExistence type="predicted"/>
<dbReference type="KEGG" id="tae:TepiRe1_0555"/>
<dbReference type="PATRIC" id="fig|1209989.3.peg.594"/>
<name>F4LVC7_TEPAE</name>
<dbReference type="OrthoDB" id="10012642at2"/>
<keyword evidence="2" id="KW-1185">Reference proteome</keyword>
<dbReference type="AlphaFoldDB" id="F4LVC7"/>
<evidence type="ECO:0000313" key="2">
    <source>
        <dbReference type="Proteomes" id="UP000010802"/>
    </source>
</evidence>
<dbReference type="RefSeq" id="WP_013777625.1">
    <property type="nucleotide sequence ID" value="NC_015519.1"/>
</dbReference>
<dbReference type="KEGG" id="tep:TepRe1_0505"/>
<dbReference type="HOGENOM" id="CLU_803938_0_0_9"/>
<gene>
    <name evidence="1" type="ordered locus">TEPIRE1_0555</name>
</gene>